<keyword evidence="1" id="KW-0812">Transmembrane</keyword>
<feature type="transmembrane region" description="Helical" evidence="1">
    <location>
        <begin position="196"/>
        <end position="213"/>
    </location>
</feature>
<dbReference type="EMBL" id="AEQP01000015">
    <property type="protein sequence ID" value="EFV94580.1"/>
    <property type="molecule type" value="Genomic_DNA"/>
</dbReference>
<gene>
    <name evidence="3" type="ORF">HMPREF0551_1683</name>
</gene>
<feature type="domain" description="Acyltransferase 3" evidence="2">
    <location>
        <begin position="1"/>
        <end position="329"/>
    </location>
</feature>
<name>E7RYB9_9BURK</name>
<dbReference type="GO" id="GO:0000271">
    <property type="term" value="P:polysaccharide biosynthetic process"/>
    <property type="evidence" value="ECO:0007669"/>
    <property type="project" value="TreeGrafter"/>
</dbReference>
<evidence type="ECO:0000256" key="1">
    <source>
        <dbReference type="SAM" id="Phobius"/>
    </source>
</evidence>
<dbReference type="GO" id="GO:0016020">
    <property type="term" value="C:membrane"/>
    <property type="evidence" value="ECO:0007669"/>
    <property type="project" value="TreeGrafter"/>
</dbReference>
<feature type="transmembrane region" description="Helical" evidence="1">
    <location>
        <begin position="318"/>
        <end position="338"/>
    </location>
</feature>
<comment type="caution">
    <text evidence="3">The sequence shown here is derived from an EMBL/GenBank/DDBJ whole genome shotgun (WGS) entry which is preliminary data.</text>
</comment>
<keyword evidence="4" id="KW-1185">Reference proteome</keyword>
<dbReference type="PANTHER" id="PTHR23028:SF131">
    <property type="entry name" value="BLR2367 PROTEIN"/>
    <property type="match status" value="1"/>
</dbReference>
<dbReference type="InterPro" id="IPR002656">
    <property type="entry name" value="Acyl_transf_3_dom"/>
</dbReference>
<protein>
    <submittedName>
        <fullName evidence="3">Acyltransferase</fullName>
    </submittedName>
</protein>
<dbReference type="Pfam" id="PF01757">
    <property type="entry name" value="Acyl_transf_3"/>
    <property type="match status" value="1"/>
</dbReference>
<feature type="transmembrane region" description="Helical" evidence="1">
    <location>
        <begin position="288"/>
        <end position="306"/>
    </location>
</feature>
<dbReference type="GO" id="GO:0016747">
    <property type="term" value="F:acyltransferase activity, transferring groups other than amino-acyl groups"/>
    <property type="evidence" value="ECO:0007669"/>
    <property type="project" value="InterPro"/>
</dbReference>
<accession>E7RYB9</accession>
<evidence type="ECO:0000259" key="2">
    <source>
        <dbReference type="Pfam" id="PF01757"/>
    </source>
</evidence>
<dbReference type="STRING" id="887898.HMPREF0551_1683"/>
<evidence type="ECO:0000313" key="3">
    <source>
        <dbReference type="EMBL" id="EFV94580.1"/>
    </source>
</evidence>
<evidence type="ECO:0000313" key="4">
    <source>
        <dbReference type="Proteomes" id="UP000011021"/>
    </source>
</evidence>
<feature type="transmembrane region" description="Helical" evidence="1">
    <location>
        <begin position="163"/>
        <end position="184"/>
    </location>
</feature>
<feature type="transmembrane region" description="Helical" evidence="1">
    <location>
        <begin position="249"/>
        <end position="268"/>
    </location>
</feature>
<dbReference type="eggNOG" id="COG1835">
    <property type="taxonomic scope" value="Bacteria"/>
</dbReference>
<keyword evidence="3" id="KW-0808">Transferase</keyword>
<keyword evidence="1" id="KW-0472">Membrane</keyword>
<dbReference type="AlphaFoldDB" id="E7RYB9"/>
<dbReference type="Proteomes" id="UP000011021">
    <property type="component" value="Unassembled WGS sequence"/>
</dbReference>
<organism evidence="3 4">
    <name type="scientific">Lautropia mirabilis ATCC 51599</name>
    <dbReference type="NCBI Taxonomy" id="887898"/>
    <lineage>
        <taxon>Bacteria</taxon>
        <taxon>Pseudomonadati</taxon>
        <taxon>Pseudomonadota</taxon>
        <taxon>Betaproteobacteria</taxon>
        <taxon>Burkholderiales</taxon>
        <taxon>Burkholderiaceae</taxon>
        <taxon>Lautropia</taxon>
    </lineage>
</organism>
<sequence>MVVFFHAFVLARWGGAPAQWGLVQNAWLFVDLFFVISGAIMAMVYGQRLQDGRQVRAFFIKRFFRLYPLHLVTTLTAIGAVIVVQGAKWAAAQAGIQLGGEQPFAVEFFKLSYFLLELVMLQGVGIMTEALHNYPSWSLSVEFWLYLAFAVLFFFVRSTRARVWASVAIVVLCLDHFLRVFSGLGPQVLAPDVHGMPRGLLSFFIGVLVWYGWQAVQPRLRNLSSPVLGACQLVLAVLSLALIDMRADLGAWVYAIPFVFGLWVWSLLPDRGMVAALLQTRPLQWLGVHSYSIYLVHVTVLTFFDWPGRKFGEPLKYAVVAVFVLAVLLAARCTYRWIEVPWRDHGKRLAGRG</sequence>
<keyword evidence="1" id="KW-1133">Transmembrane helix</keyword>
<feature type="transmembrane region" description="Helical" evidence="1">
    <location>
        <begin position="137"/>
        <end position="156"/>
    </location>
</feature>
<feature type="transmembrane region" description="Helical" evidence="1">
    <location>
        <begin position="28"/>
        <end position="45"/>
    </location>
</feature>
<feature type="transmembrane region" description="Helical" evidence="1">
    <location>
        <begin position="66"/>
        <end position="87"/>
    </location>
</feature>
<dbReference type="PANTHER" id="PTHR23028">
    <property type="entry name" value="ACETYLTRANSFERASE"/>
    <property type="match status" value="1"/>
</dbReference>
<dbReference type="InterPro" id="IPR050879">
    <property type="entry name" value="Acyltransferase_3"/>
</dbReference>
<proteinExistence type="predicted"/>
<dbReference type="HOGENOM" id="CLU_005679_2_1_4"/>
<feature type="transmembrane region" description="Helical" evidence="1">
    <location>
        <begin position="225"/>
        <end position="243"/>
    </location>
</feature>
<reference evidence="3 4" key="1">
    <citation type="submission" date="2010-12" db="EMBL/GenBank/DDBJ databases">
        <authorList>
            <person name="Muzny D."/>
            <person name="Qin X."/>
            <person name="Deng J."/>
            <person name="Jiang H."/>
            <person name="Liu Y."/>
            <person name="Qu J."/>
            <person name="Song X.-Z."/>
            <person name="Zhang L."/>
            <person name="Thornton R."/>
            <person name="Coyle M."/>
            <person name="Francisco L."/>
            <person name="Jackson L."/>
            <person name="Javaid M."/>
            <person name="Korchina V."/>
            <person name="Kovar C."/>
            <person name="Mata R."/>
            <person name="Mathew T."/>
            <person name="Ngo R."/>
            <person name="Nguyen L."/>
            <person name="Nguyen N."/>
            <person name="Okwuonu G."/>
            <person name="Ongeri F."/>
            <person name="Pham C."/>
            <person name="Simmons D."/>
            <person name="Wilczek-Boney K."/>
            <person name="Hale W."/>
            <person name="Jakkamsetti A."/>
            <person name="Pham P."/>
            <person name="Ruth R."/>
            <person name="San Lucas F."/>
            <person name="Warren J."/>
            <person name="Zhang J."/>
            <person name="Zhao Z."/>
            <person name="Zhou C."/>
            <person name="Zhu D."/>
            <person name="Lee S."/>
            <person name="Bess C."/>
            <person name="Blankenburg K."/>
            <person name="Forbes L."/>
            <person name="Fu Q."/>
            <person name="Gubbala S."/>
            <person name="Hirani K."/>
            <person name="Jayaseelan J.C."/>
            <person name="Lara F."/>
            <person name="Munidasa M."/>
            <person name="Palculict T."/>
            <person name="Patil S."/>
            <person name="Pu L.-L."/>
            <person name="Saada N."/>
            <person name="Tang L."/>
            <person name="Weissenberger G."/>
            <person name="Zhu Y."/>
            <person name="Hemphill L."/>
            <person name="Shang Y."/>
            <person name="Youmans B."/>
            <person name="Ayvaz T."/>
            <person name="Ross M."/>
            <person name="Santibanez J."/>
            <person name="Aqrawi P."/>
            <person name="Gross S."/>
            <person name="Joshi V."/>
            <person name="Fowler G."/>
            <person name="Nazareth L."/>
            <person name="Reid J."/>
            <person name="Worley K."/>
            <person name="Petrosino J."/>
            <person name="Highlander S."/>
            <person name="Gibbs R."/>
        </authorList>
    </citation>
    <scope>NUCLEOTIDE SEQUENCE [LARGE SCALE GENOMIC DNA]</scope>
    <source>
        <strain evidence="3 4">ATCC 51599</strain>
    </source>
</reference>
<keyword evidence="3" id="KW-0012">Acyltransferase</keyword>